<dbReference type="Pfam" id="PF04055">
    <property type="entry name" value="Radical_SAM"/>
    <property type="match status" value="1"/>
</dbReference>
<dbReference type="SUPFAM" id="SSF53146">
    <property type="entry name" value="Nitrogenase accessory factor-like"/>
    <property type="match status" value="1"/>
</dbReference>
<dbReference type="SFLD" id="SFLDG01067">
    <property type="entry name" value="SPASM/twitch_domain_containing"/>
    <property type="match status" value="1"/>
</dbReference>
<feature type="domain" description="Radical SAM core" evidence="11">
    <location>
        <begin position="16"/>
        <end position="259"/>
    </location>
</feature>
<evidence type="ECO:0000256" key="9">
    <source>
        <dbReference type="ARBA" id="ARBA00023231"/>
    </source>
</evidence>
<organism evidence="12 13">
    <name type="scientific">Methylomusa anaerophila</name>
    <dbReference type="NCBI Taxonomy" id="1930071"/>
    <lineage>
        <taxon>Bacteria</taxon>
        <taxon>Bacillati</taxon>
        <taxon>Bacillota</taxon>
        <taxon>Negativicutes</taxon>
        <taxon>Selenomonadales</taxon>
        <taxon>Sporomusaceae</taxon>
        <taxon>Methylomusa</taxon>
    </lineage>
</organism>
<gene>
    <name evidence="12" type="primary">nifB_3</name>
    <name evidence="12" type="ORF">MAMMFC1_01800</name>
</gene>
<evidence type="ECO:0000256" key="2">
    <source>
        <dbReference type="ARBA" id="ARBA00005155"/>
    </source>
</evidence>
<dbReference type="PANTHER" id="PTHR43787">
    <property type="entry name" value="FEMO COFACTOR BIOSYNTHESIS PROTEIN NIFB-RELATED"/>
    <property type="match status" value="1"/>
</dbReference>
<dbReference type="PANTHER" id="PTHR43787:SF13">
    <property type="entry name" value="FEMO COFACTOR BIOSYNTHESIS PROTEIN NIFB"/>
    <property type="match status" value="1"/>
</dbReference>
<dbReference type="SFLD" id="SFLDF00281">
    <property type="entry name" value="FeMo_cofactor_biosynthesis_pro"/>
    <property type="match status" value="1"/>
</dbReference>
<evidence type="ECO:0000256" key="3">
    <source>
        <dbReference type="ARBA" id="ARBA00006804"/>
    </source>
</evidence>
<evidence type="ECO:0000256" key="5">
    <source>
        <dbReference type="ARBA" id="ARBA00022691"/>
    </source>
</evidence>
<dbReference type="EMBL" id="AP018449">
    <property type="protein sequence ID" value="BBB91131.1"/>
    <property type="molecule type" value="Genomic_DNA"/>
</dbReference>
<dbReference type="InterPro" id="IPR013785">
    <property type="entry name" value="Aldolase_TIM"/>
</dbReference>
<comment type="pathway">
    <text evidence="2">Cofactor biosynthesis; Fe-Mo cofactor biosynthesis.</text>
</comment>
<keyword evidence="13" id="KW-1185">Reference proteome</keyword>
<comment type="cofactor">
    <cofactor evidence="1">
        <name>[4Fe-4S] cluster</name>
        <dbReference type="ChEBI" id="CHEBI:49883"/>
    </cofactor>
</comment>
<dbReference type="Proteomes" id="UP000276437">
    <property type="component" value="Chromosome"/>
</dbReference>
<dbReference type="SFLD" id="SFLDG01068">
    <property type="entry name" value="FeMo_cofactor_biosynthesis_pro"/>
    <property type="match status" value="1"/>
</dbReference>
<keyword evidence="6" id="KW-0479">Metal-binding</keyword>
<dbReference type="CDD" id="cd01335">
    <property type="entry name" value="Radical_SAM"/>
    <property type="match status" value="1"/>
</dbReference>
<dbReference type="KEGG" id="mana:MAMMFC1_01800"/>
<dbReference type="Gene3D" id="3.30.420.130">
    <property type="entry name" value="Dinitrogenase iron-molybdenum cofactor biosynthesis domain"/>
    <property type="match status" value="1"/>
</dbReference>
<keyword evidence="5" id="KW-0949">S-adenosyl-L-methionine</keyword>
<dbReference type="Pfam" id="PF02579">
    <property type="entry name" value="Nitro_FeMo-Co"/>
    <property type="match status" value="1"/>
</dbReference>
<keyword evidence="4" id="KW-0004">4Fe-4S</keyword>
<evidence type="ECO:0000256" key="10">
    <source>
        <dbReference type="ARBA" id="ARBA00023239"/>
    </source>
</evidence>
<dbReference type="GO" id="GO:0046872">
    <property type="term" value="F:metal ion binding"/>
    <property type="evidence" value="ECO:0007669"/>
    <property type="project" value="UniProtKB-KW"/>
</dbReference>
<keyword evidence="9" id="KW-0535">Nitrogen fixation</keyword>
<name>A0A348AJ83_9FIRM</name>
<evidence type="ECO:0000259" key="11">
    <source>
        <dbReference type="PROSITE" id="PS51918"/>
    </source>
</evidence>
<dbReference type="UniPathway" id="UPA00782"/>
<dbReference type="Gene3D" id="3.20.20.70">
    <property type="entry name" value="Aldolase class I"/>
    <property type="match status" value="1"/>
</dbReference>
<dbReference type="InterPro" id="IPR036105">
    <property type="entry name" value="DiNase_FeMo-co_biosyn_sf"/>
</dbReference>
<evidence type="ECO:0000313" key="12">
    <source>
        <dbReference type="EMBL" id="BBB91131.1"/>
    </source>
</evidence>
<dbReference type="GO" id="GO:0016829">
    <property type="term" value="F:lyase activity"/>
    <property type="evidence" value="ECO:0007669"/>
    <property type="project" value="UniProtKB-KW"/>
</dbReference>
<dbReference type="AlphaFoldDB" id="A0A348AJ83"/>
<dbReference type="RefSeq" id="WP_126308192.1">
    <property type="nucleotide sequence ID" value="NZ_AP018449.1"/>
</dbReference>
<keyword evidence="8" id="KW-0411">Iron-sulfur</keyword>
<evidence type="ECO:0000256" key="8">
    <source>
        <dbReference type="ARBA" id="ARBA00023014"/>
    </source>
</evidence>
<dbReference type="PROSITE" id="PS01305">
    <property type="entry name" value="MOAA_NIFB_PQQE"/>
    <property type="match status" value="1"/>
</dbReference>
<dbReference type="InterPro" id="IPR000385">
    <property type="entry name" value="MoaA_NifB_PqqE_Fe-S-bd_CS"/>
</dbReference>
<evidence type="ECO:0000256" key="7">
    <source>
        <dbReference type="ARBA" id="ARBA00023004"/>
    </source>
</evidence>
<dbReference type="InterPro" id="IPR003731">
    <property type="entry name" value="Di-Nase_FeMo-co_biosynth"/>
</dbReference>
<proteinExistence type="inferred from homology"/>
<dbReference type="PROSITE" id="PS51918">
    <property type="entry name" value="RADICAL_SAM"/>
    <property type="match status" value="1"/>
</dbReference>
<protein>
    <submittedName>
        <fullName evidence="12">FeMo cofactor biosynthesis protein NifB</fullName>
    </submittedName>
</protein>
<dbReference type="InterPro" id="IPR058240">
    <property type="entry name" value="rSAM_sf"/>
</dbReference>
<evidence type="ECO:0000256" key="6">
    <source>
        <dbReference type="ARBA" id="ARBA00022723"/>
    </source>
</evidence>
<reference evidence="12 13" key="1">
    <citation type="journal article" date="2018" name="Int. J. Syst. Evol. Microbiol.">
        <title>Methylomusa anaerophila gen. nov., sp. nov., an anaerobic methanol-utilizing bacterium isolated from a microbial fuel cell.</title>
        <authorList>
            <person name="Amano N."/>
            <person name="Yamamuro A."/>
            <person name="Miyahara M."/>
            <person name="Kouzuma A."/>
            <person name="Abe T."/>
            <person name="Watanabe K."/>
        </authorList>
    </citation>
    <scope>NUCLEOTIDE SEQUENCE [LARGE SCALE GENOMIC DNA]</scope>
    <source>
        <strain evidence="12 13">MMFC1</strain>
    </source>
</reference>
<evidence type="ECO:0000256" key="4">
    <source>
        <dbReference type="ARBA" id="ARBA00022485"/>
    </source>
</evidence>
<keyword evidence="10" id="KW-0456">Lyase</keyword>
<dbReference type="GO" id="GO:0051539">
    <property type="term" value="F:4 iron, 4 sulfur cluster binding"/>
    <property type="evidence" value="ECO:0007669"/>
    <property type="project" value="UniProtKB-KW"/>
</dbReference>
<evidence type="ECO:0000313" key="13">
    <source>
        <dbReference type="Proteomes" id="UP000276437"/>
    </source>
</evidence>
<dbReference type="InterPro" id="IPR007197">
    <property type="entry name" value="rSAM"/>
</dbReference>
<sequence length="416" mass="46171">MPDQACKHPCYSYGAHLKYARMHLPVAPQCNMRCNYCNTKFDCIHENRPGVTSQILSPAQARQKFALVKEKISNLSVVGVAGPGEPLANWEETRETIALIKEMDPEIIFCLSTNGLLLPDYADEILRLGVKYITVTVNAVDPEVGAQIHGLVRYQDQRLHGVEGATLLINNQLAGIARLVRAGVEIKVNTVMIKVVNDWHIPEIVKQLRAGGAGLINIIPHIPILGSVFYGLPQTTMKDVAAMREVCGGQQMTHCQLCRADAVGLIGEDRMSEFMDQTYDLEPPRPKATKRKRYKIAVTTQQGEFVDQHFDEAGELRIYIGDGIHFNLVDERKQDKHCLGAGASEGTRRAEMIKAVADCDAVLTMGIGYQTQKRLLKKGIMSVEYCHTVETGLGYTVEQLNLRKDRGNMKKGKTTA</sequence>
<dbReference type="SFLD" id="SFLDS00029">
    <property type="entry name" value="Radical_SAM"/>
    <property type="match status" value="1"/>
</dbReference>
<keyword evidence="7" id="KW-0408">Iron</keyword>
<dbReference type="SUPFAM" id="SSF102114">
    <property type="entry name" value="Radical SAM enzymes"/>
    <property type="match status" value="1"/>
</dbReference>
<accession>A0A348AJ83</accession>
<evidence type="ECO:0000256" key="1">
    <source>
        <dbReference type="ARBA" id="ARBA00001966"/>
    </source>
</evidence>
<dbReference type="OrthoDB" id="9764725at2"/>
<comment type="similarity">
    <text evidence="3">Belongs to the radical SAM superfamily. NifB family.</text>
</comment>